<feature type="region of interest" description="Disordered" evidence="1">
    <location>
        <begin position="1"/>
        <end position="53"/>
    </location>
</feature>
<gene>
    <name evidence="2" type="ORF">BDV23DRAFT_152787</name>
</gene>
<dbReference type="Proteomes" id="UP000326877">
    <property type="component" value="Unassembled WGS sequence"/>
</dbReference>
<proteinExistence type="predicted"/>
<reference evidence="2" key="1">
    <citation type="submission" date="2019-04" db="EMBL/GenBank/DDBJ databases">
        <title>Friends and foes A comparative genomics studyof 23 Aspergillus species from section Flavi.</title>
        <authorList>
            <consortium name="DOE Joint Genome Institute"/>
            <person name="Kjaerbolling I."/>
            <person name="Vesth T."/>
            <person name="Frisvad J.C."/>
            <person name="Nybo J.L."/>
            <person name="Theobald S."/>
            <person name="Kildgaard S."/>
            <person name="Isbrandt T."/>
            <person name="Kuo A."/>
            <person name="Sato A."/>
            <person name="Lyhne E.K."/>
            <person name="Kogle M.E."/>
            <person name="Wiebenga A."/>
            <person name="Kun R.S."/>
            <person name="Lubbers R.J."/>
            <person name="Makela M.R."/>
            <person name="Barry K."/>
            <person name="Chovatia M."/>
            <person name="Clum A."/>
            <person name="Daum C."/>
            <person name="Haridas S."/>
            <person name="He G."/>
            <person name="LaButti K."/>
            <person name="Lipzen A."/>
            <person name="Mondo S."/>
            <person name="Riley R."/>
            <person name="Salamov A."/>
            <person name="Simmons B.A."/>
            <person name="Magnuson J.K."/>
            <person name="Henrissat B."/>
            <person name="Mortensen U.H."/>
            <person name="Larsen T.O."/>
            <person name="Devries R.P."/>
            <person name="Grigoriev I.V."/>
            <person name="Machida M."/>
            <person name="Baker S.E."/>
            <person name="Andersen M.R."/>
        </authorList>
    </citation>
    <scope>NUCLEOTIDE SEQUENCE [LARGE SCALE GENOMIC DNA]</scope>
    <source>
        <strain evidence="2">IBT 14317</strain>
    </source>
</reference>
<evidence type="ECO:0000256" key="1">
    <source>
        <dbReference type="SAM" id="MobiDB-lite"/>
    </source>
</evidence>
<dbReference type="EMBL" id="ML735242">
    <property type="protein sequence ID" value="KAE8391875.1"/>
    <property type="molecule type" value="Genomic_DNA"/>
</dbReference>
<accession>A0A5N7CCL3</accession>
<protein>
    <submittedName>
        <fullName evidence="2">Uncharacterized protein</fullName>
    </submittedName>
</protein>
<dbReference type="AlphaFoldDB" id="A0A5N7CCL3"/>
<evidence type="ECO:0000313" key="2">
    <source>
        <dbReference type="EMBL" id="KAE8391875.1"/>
    </source>
</evidence>
<feature type="compositionally biased region" description="Polar residues" evidence="1">
    <location>
        <begin position="23"/>
        <end position="53"/>
    </location>
</feature>
<name>A0A5N7CCL3_PETAA</name>
<sequence length="53" mass="5833">MSLDLPKPLTTKGRIIPTKRNPIPNSTLTPDNRNTLTSTKSRTTNPSITEDTP</sequence>
<organism evidence="2">
    <name type="scientific">Petromyces alliaceus</name>
    <name type="common">Aspergillus alliaceus</name>
    <dbReference type="NCBI Taxonomy" id="209559"/>
    <lineage>
        <taxon>Eukaryota</taxon>
        <taxon>Fungi</taxon>
        <taxon>Dikarya</taxon>
        <taxon>Ascomycota</taxon>
        <taxon>Pezizomycotina</taxon>
        <taxon>Eurotiomycetes</taxon>
        <taxon>Eurotiomycetidae</taxon>
        <taxon>Eurotiales</taxon>
        <taxon>Aspergillaceae</taxon>
        <taxon>Aspergillus</taxon>
        <taxon>Aspergillus subgen. Circumdati</taxon>
    </lineage>
</organism>